<feature type="compositionally biased region" description="Basic and acidic residues" evidence="4">
    <location>
        <begin position="283"/>
        <end position="297"/>
    </location>
</feature>
<evidence type="ECO:0000313" key="6">
    <source>
        <dbReference type="Proteomes" id="UP001443914"/>
    </source>
</evidence>
<evidence type="ECO:0000256" key="4">
    <source>
        <dbReference type="SAM" id="MobiDB-lite"/>
    </source>
</evidence>
<evidence type="ECO:0000256" key="3">
    <source>
        <dbReference type="ARBA" id="ARBA00023242"/>
    </source>
</evidence>
<dbReference type="GO" id="GO:0045292">
    <property type="term" value="P:mRNA cis splicing, via spliceosome"/>
    <property type="evidence" value="ECO:0007669"/>
    <property type="project" value="TreeGrafter"/>
</dbReference>
<feature type="compositionally biased region" description="Basic and acidic residues" evidence="4">
    <location>
        <begin position="907"/>
        <end position="921"/>
    </location>
</feature>
<comment type="similarity">
    <text evidence="2">Belongs to the SNU66/SART1 family.</text>
</comment>
<feature type="compositionally biased region" description="Polar residues" evidence="4">
    <location>
        <begin position="650"/>
        <end position="665"/>
    </location>
</feature>
<keyword evidence="6" id="KW-1185">Reference proteome</keyword>
<dbReference type="InterPro" id="IPR005011">
    <property type="entry name" value="SNU66/SART1"/>
</dbReference>
<evidence type="ECO:0000256" key="1">
    <source>
        <dbReference type="ARBA" id="ARBA00004123"/>
    </source>
</evidence>
<feature type="region of interest" description="Disordered" evidence="4">
    <location>
        <begin position="1"/>
        <end position="297"/>
    </location>
</feature>
<keyword evidence="3" id="KW-0539">Nucleus</keyword>
<comment type="subcellular location">
    <subcellularLocation>
        <location evidence="1">Nucleus</location>
    </subcellularLocation>
</comment>
<proteinExistence type="inferred from homology"/>
<feature type="compositionally biased region" description="Basic and acidic residues" evidence="4">
    <location>
        <begin position="703"/>
        <end position="716"/>
    </location>
</feature>
<dbReference type="GO" id="GO:0000481">
    <property type="term" value="P:maturation of 5S rRNA"/>
    <property type="evidence" value="ECO:0007669"/>
    <property type="project" value="TreeGrafter"/>
</dbReference>
<dbReference type="EMBL" id="JBDFQZ010000008">
    <property type="protein sequence ID" value="KAK9697927.1"/>
    <property type="molecule type" value="Genomic_DNA"/>
</dbReference>
<feature type="compositionally biased region" description="Basic and acidic residues" evidence="4">
    <location>
        <begin position="1"/>
        <end position="20"/>
    </location>
</feature>
<evidence type="ECO:0000256" key="2">
    <source>
        <dbReference type="ARBA" id="ARBA00006076"/>
    </source>
</evidence>
<feature type="region of interest" description="Disordered" evidence="4">
    <location>
        <begin position="540"/>
        <end position="575"/>
    </location>
</feature>
<feature type="compositionally biased region" description="Basic residues" evidence="4">
    <location>
        <begin position="42"/>
        <end position="54"/>
    </location>
</feature>
<feature type="region of interest" description="Disordered" evidence="4">
    <location>
        <begin position="874"/>
        <end position="945"/>
    </location>
</feature>
<protein>
    <recommendedName>
        <fullName evidence="7">SART-1</fullName>
    </recommendedName>
</protein>
<dbReference type="AlphaFoldDB" id="A0AAW1J4H1"/>
<name>A0AAW1J4H1_SAPOF</name>
<comment type="caution">
    <text evidence="5">The sequence shown here is derived from an EMBL/GenBank/DDBJ whole genome shotgun (WGS) entry which is preliminary data.</text>
</comment>
<organism evidence="5 6">
    <name type="scientific">Saponaria officinalis</name>
    <name type="common">Common soapwort</name>
    <name type="synonym">Lychnis saponaria</name>
    <dbReference type="NCBI Taxonomy" id="3572"/>
    <lineage>
        <taxon>Eukaryota</taxon>
        <taxon>Viridiplantae</taxon>
        <taxon>Streptophyta</taxon>
        <taxon>Embryophyta</taxon>
        <taxon>Tracheophyta</taxon>
        <taxon>Spermatophyta</taxon>
        <taxon>Magnoliopsida</taxon>
        <taxon>eudicotyledons</taxon>
        <taxon>Gunneridae</taxon>
        <taxon>Pentapetalae</taxon>
        <taxon>Caryophyllales</taxon>
        <taxon>Caryophyllaceae</taxon>
        <taxon>Caryophylleae</taxon>
        <taxon>Saponaria</taxon>
    </lineage>
</organism>
<sequence length="945" mass="108595">MGTDLSESRRERSEERHRGDSPLIKSVDRDDLDEYEKDKVRDHGKHRSKDKKRSRRDDKDHRSRDTDRSKEKDDLKERELDVKDSGKDRISSKVKRKEGTEVHEKDRTKDKGRDRDPDRDKQRAKGHDRERKRVRELERENEPESDRGQEKERGKEKGKEKEREKDKGRDRERGKDRDREKEKEKTRDREKDREQDKDKDKDRYMLDRENDKDYTREKEREGDHGKDRYTDREKLSKRSRDDHDSKRDGAKDAKAKEDSTYSRDDKGKTSPEEVTAHITQGDYVKDPLPAKDHSRKDIEERISKMKEVRLKRKSEGASEILSWVNKSRKLEENINFERQKAKQRSKMFDELDNVDDDDDEGFPNSKGATDALAGVKVLHGFEKVLEGGSVILTLKDQEILAEGDVNENMDMLENVEIGEQKRRNEAYKAGNKISGMYDDKFNDVLGEEKKMLPQYDDPAEEKGVTLDASGRFTANKKIEELRKKLQIPSHNNQVEDLTSAVRVSSDYYTPEEMLQFKKPKKKKSLRKREKLDLDALEAEARAEGLGSSDLRSRNDSKSQTAKEEEERAEAKRRSNAYLAAFAKADEASRALRMDQRLPTVNEEDDADIFEEDAEDLQKSLERARKLALKEKTEKAPTGPEAIARLARSAVGSQSLDAHNSTSGDTSENKVVFTEMEEFVWGLQLEEDTDKPTHEDVFMEEDEAPKASVEKKDESKGWTEVLESGTGEPSKTEVKEEIALDNTIHEVAVGKGLSGALKLLKERGTLKETIEWGGRNMDKKKSKLVGIHEDEGPKEIHLERRDEFGRVLTPKEAFRLISHKFHGKGPGKGKQEKRMKQYQDEQKLKQMTSSDVLPQSVERMREAQLQLKTPYLVLSGNVRPGQTSDPRSGFATVEKEVPGSLTPMLGDAKVEHFLGIKRKPEDGAPGQSKKPRPEDGDPGPSKKPKK</sequence>
<dbReference type="EMBL" id="JBDFQZ010000008">
    <property type="protein sequence ID" value="KAK9697926.1"/>
    <property type="molecule type" value="Genomic_DNA"/>
</dbReference>
<evidence type="ECO:0000313" key="5">
    <source>
        <dbReference type="EMBL" id="KAK9697927.1"/>
    </source>
</evidence>
<feature type="compositionally biased region" description="Basic and acidic residues" evidence="4">
    <location>
        <begin position="55"/>
        <end position="275"/>
    </location>
</feature>
<feature type="region of interest" description="Disordered" evidence="4">
    <location>
        <begin position="699"/>
        <end position="733"/>
    </location>
</feature>
<dbReference type="GO" id="GO:0046540">
    <property type="term" value="C:U4/U6 x U5 tri-snRNP complex"/>
    <property type="evidence" value="ECO:0007669"/>
    <property type="project" value="TreeGrafter"/>
</dbReference>
<gene>
    <name evidence="5" type="ORF">RND81_08G070200</name>
</gene>
<dbReference type="Proteomes" id="UP001443914">
    <property type="component" value="Unassembled WGS sequence"/>
</dbReference>
<feature type="region of interest" description="Disordered" evidence="4">
    <location>
        <begin position="818"/>
        <end position="854"/>
    </location>
</feature>
<feature type="compositionally biased region" description="Basic and acidic residues" evidence="4">
    <location>
        <begin position="828"/>
        <end position="843"/>
    </location>
</feature>
<dbReference type="Pfam" id="PF03343">
    <property type="entry name" value="SART-1"/>
    <property type="match status" value="2"/>
</dbReference>
<dbReference type="PANTHER" id="PTHR14152">
    <property type="entry name" value="SQUAMOUS CELL CARCINOMA ANTIGEN RECOGNISED BY CYTOTOXIC T LYMPHOCYTES"/>
    <property type="match status" value="1"/>
</dbReference>
<accession>A0AAW1J4H1</accession>
<dbReference type="PANTHER" id="PTHR14152:SF5">
    <property type="entry name" value="U4_U6.U5 TRI-SNRNP-ASSOCIATED PROTEIN 1"/>
    <property type="match status" value="1"/>
</dbReference>
<reference evidence="5 6" key="1">
    <citation type="submission" date="2024-03" db="EMBL/GenBank/DDBJ databases">
        <title>WGS assembly of Saponaria officinalis var. Norfolk2.</title>
        <authorList>
            <person name="Jenkins J."/>
            <person name="Shu S."/>
            <person name="Grimwood J."/>
            <person name="Barry K."/>
            <person name="Goodstein D."/>
            <person name="Schmutz J."/>
            <person name="Leebens-Mack J."/>
            <person name="Osbourn A."/>
        </authorList>
    </citation>
    <scope>NUCLEOTIDE SEQUENCE [LARGE SCALE GENOMIC DNA]</scope>
    <source>
        <strain evidence="6">cv. Norfolk2</strain>
        <strain evidence="5">JIC</strain>
        <tissue evidence="5">Leaf</tissue>
    </source>
</reference>
<feature type="region of interest" description="Disordered" evidence="4">
    <location>
        <begin position="628"/>
        <end position="667"/>
    </location>
</feature>
<evidence type="ECO:0008006" key="7">
    <source>
        <dbReference type="Google" id="ProtNLM"/>
    </source>
</evidence>
<feature type="compositionally biased region" description="Basic residues" evidence="4">
    <location>
        <begin position="818"/>
        <end position="827"/>
    </location>
</feature>
<feature type="compositionally biased region" description="Basic and acidic residues" evidence="4">
    <location>
        <begin position="550"/>
        <end position="572"/>
    </location>
</feature>